<dbReference type="InterPro" id="IPR023210">
    <property type="entry name" value="NADP_OxRdtase_dom"/>
</dbReference>
<dbReference type="OrthoDB" id="9768793at2"/>
<keyword evidence="1" id="KW-0560">Oxidoreductase</keyword>
<feature type="region of interest" description="Disordered" evidence="2">
    <location>
        <begin position="319"/>
        <end position="342"/>
    </location>
</feature>
<dbReference type="PANTHER" id="PTHR43364:SF4">
    <property type="entry name" value="NAD(P)-LINKED OXIDOREDUCTASE SUPERFAMILY PROTEIN"/>
    <property type="match status" value="1"/>
</dbReference>
<dbReference type="GO" id="GO:0005829">
    <property type="term" value="C:cytosol"/>
    <property type="evidence" value="ECO:0007669"/>
    <property type="project" value="TreeGrafter"/>
</dbReference>
<comment type="caution">
    <text evidence="4">The sequence shown here is derived from an EMBL/GenBank/DDBJ whole genome shotgun (WGS) entry which is preliminary data.</text>
</comment>
<evidence type="ECO:0000313" key="5">
    <source>
        <dbReference type="Proteomes" id="UP000192448"/>
    </source>
</evidence>
<dbReference type="PANTHER" id="PTHR43364">
    <property type="entry name" value="NADH-SPECIFIC METHYLGLYOXAL REDUCTASE-RELATED"/>
    <property type="match status" value="1"/>
</dbReference>
<proteinExistence type="predicted"/>
<dbReference type="InterPro" id="IPR050523">
    <property type="entry name" value="AKR_Detox_Biosynth"/>
</dbReference>
<dbReference type="InterPro" id="IPR036812">
    <property type="entry name" value="NAD(P)_OxRdtase_dom_sf"/>
</dbReference>
<dbReference type="Gene3D" id="3.20.20.100">
    <property type="entry name" value="NADP-dependent oxidoreductase domain"/>
    <property type="match status" value="1"/>
</dbReference>
<name>A0A1X0BBT7_9MYCO</name>
<dbReference type="FunFam" id="3.20.20.100:FF:000004">
    <property type="entry name" value="Oxidoreductase, aldo/keto reductase"/>
    <property type="match status" value="1"/>
</dbReference>
<feature type="domain" description="NADP-dependent oxidoreductase" evidence="3">
    <location>
        <begin position="18"/>
        <end position="315"/>
    </location>
</feature>
<dbReference type="GO" id="GO:0016491">
    <property type="term" value="F:oxidoreductase activity"/>
    <property type="evidence" value="ECO:0007669"/>
    <property type="project" value="UniProtKB-KW"/>
</dbReference>
<dbReference type="Pfam" id="PF00248">
    <property type="entry name" value="Aldo_ket_red"/>
    <property type="match status" value="1"/>
</dbReference>
<evidence type="ECO:0000313" key="4">
    <source>
        <dbReference type="EMBL" id="ORA39286.1"/>
    </source>
</evidence>
<protein>
    <submittedName>
        <fullName evidence="4">Aldo/keto reductase</fullName>
    </submittedName>
</protein>
<reference evidence="4 5" key="1">
    <citation type="submission" date="2017-02" db="EMBL/GenBank/DDBJ databases">
        <title>The new phylogeny of genus Mycobacterium.</title>
        <authorList>
            <person name="Tortoli E."/>
            <person name="Trovato A."/>
            <person name="Cirillo D.M."/>
        </authorList>
    </citation>
    <scope>NUCLEOTIDE SEQUENCE [LARGE SCALE GENOMIC DNA]</scope>
    <source>
        <strain evidence="4 5">RW6</strain>
    </source>
</reference>
<accession>A0A1X0BBT7</accession>
<dbReference type="SUPFAM" id="SSF51430">
    <property type="entry name" value="NAD(P)-linked oxidoreductase"/>
    <property type="match status" value="1"/>
</dbReference>
<dbReference type="STRING" id="1927124.BST13_03215"/>
<dbReference type="Proteomes" id="UP000192448">
    <property type="component" value="Unassembled WGS sequence"/>
</dbReference>
<gene>
    <name evidence="4" type="ORF">BST13_03215</name>
</gene>
<evidence type="ECO:0000256" key="1">
    <source>
        <dbReference type="ARBA" id="ARBA00023002"/>
    </source>
</evidence>
<dbReference type="InterPro" id="IPR020471">
    <property type="entry name" value="AKR"/>
</dbReference>
<evidence type="ECO:0000256" key="2">
    <source>
        <dbReference type="SAM" id="MobiDB-lite"/>
    </source>
</evidence>
<organism evidence="4 5">
    <name type="scientific">Mycobacterium aquaticum</name>
    <dbReference type="NCBI Taxonomy" id="1927124"/>
    <lineage>
        <taxon>Bacteria</taxon>
        <taxon>Bacillati</taxon>
        <taxon>Actinomycetota</taxon>
        <taxon>Actinomycetes</taxon>
        <taxon>Mycobacteriales</taxon>
        <taxon>Mycobacteriaceae</taxon>
        <taxon>Mycobacterium</taxon>
    </lineage>
</organism>
<evidence type="ECO:0000259" key="3">
    <source>
        <dbReference type="Pfam" id="PF00248"/>
    </source>
</evidence>
<dbReference type="RefSeq" id="WP_083160538.1">
    <property type="nucleotide sequence ID" value="NZ_MVHF01000002.1"/>
</dbReference>
<dbReference type="EMBL" id="MVHF01000002">
    <property type="protein sequence ID" value="ORA39286.1"/>
    <property type="molecule type" value="Genomic_DNA"/>
</dbReference>
<dbReference type="AlphaFoldDB" id="A0A1X0BBT7"/>
<keyword evidence="5" id="KW-1185">Reference proteome</keyword>
<sequence length="342" mass="37336">MTIDTTRILGRTGVRVTPLTLGTMNFGRHQTEQESLRIIGAALDAGIRVIDTADVYGQGESEEIVGKALRGRRDDVVLATKFNGQIGTDPLTAGNSRRWITRAVDASLQRLGTDYIDLYQAHRPDPHTSLLETLQTLDGLIRQGKIRYYGTSVFPAHVQVEAHWLAERHGLIAPHTEQLPYSLLVRGAEREVFPVAQRYGVGILSYGPLAAGWLSGKYRIGAPQPASARADLIPGRFDIAAQRNQAKLTAADALARLAEDNGLSLIELALGFALNHPAVSSVIIGPRTNEHLEAYLKAATATLDDPVLDRIDAIVEPGTQFHDRDTGRDTPSLQPDALRRRP</sequence>
<dbReference type="PRINTS" id="PR00069">
    <property type="entry name" value="ALDKETRDTASE"/>
</dbReference>